<dbReference type="OrthoDB" id="3428850at2"/>
<dbReference type="Gene3D" id="3.30.750.24">
    <property type="entry name" value="STAS domain"/>
    <property type="match status" value="1"/>
</dbReference>
<dbReference type="CDD" id="cd07043">
    <property type="entry name" value="STAS_anti-anti-sigma_factors"/>
    <property type="match status" value="1"/>
</dbReference>
<dbReference type="InterPro" id="IPR002645">
    <property type="entry name" value="STAS_dom"/>
</dbReference>
<dbReference type="PROSITE" id="PS50801">
    <property type="entry name" value="STAS"/>
    <property type="match status" value="1"/>
</dbReference>
<evidence type="ECO:0000313" key="3">
    <source>
        <dbReference type="Proteomes" id="UP000021053"/>
    </source>
</evidence>
<accession>A0A010ZT37</accession>
<dbReference type="RefSeq" id="WP_157017673.1">
    <property type="nucleotide sequence ID" value="NZ_KK073874.1"/>
</dbReference>
<dbReference type="Proteomes" id="UP000021053">
    <property type="component" value="Unassembled WGS sequence"/>
</dbReference>
<dbReference type="SUPFAM" id="SSF52091">
    <property type="entry name" value="SpoIIaa-like"/>
    <property type="match status" value="1"/>
</dbReference>
<proteinExistence type="predicted"/>
<evidence type="ECO:0000259" key="1">
    <source>
        <dbReference type="PROSITE" id="PS50801"/>
    </source>
</evidence>
<evidence type="ECO:0000313" key="2">
    <source>
        <dbReference type="EMBL" id="EXG81854.1"/>
    </source>
</evidence>
<protein>
    <submittedName>
        <fullName evidence="2">Anti-anti-sigma regulatory factor (Antagonist of anti-sigma factor)</fullName>
    </submittedName>
</protein>
<sequence>MTEPGGFVVYSNWRTFPIPAAERAVSDPTGTLRARLSSQYRCMVFVLEGEIDARTAPWLTEQLLGACRERTGDALVLVLRHLSFFGAAGLQCLNTVAETAARRDVRVSLWDPPPFARRVLRAGDLHPSVLVEPPA</sequence>
<organism evidence="2 3">
    <name type="scientific">Cryptosporangium arvum DSM 44712</name>
    <dbReference type="NCBI Taxonomy" id="927661"/>
    <lineage>
        <taxon>Bacteria</taxon>
        <taxon>Bacillati</taxon>
        <taxon>Actinomycetota</taxon>
        <taxon>Actinomycetes</taxon>
        <taxon>Cryptosporangiales</taxon>
        <taxon>Cryptosporangiaceae</taxon>
        <taxon>Cryptosporangium</taxon>
    </lineage>
</organism>
<reference evidence="2 3" key="1">
    <citation type="submission" date="2013-07" db="EMBL/GenBank/DDBJ databases">
        <authorList>
            <consortium name="DOE Joint Genome Institute"/>
            <person name="Eisen J."/>
            <person name="Huntemann M."/>
            <person name="Han J."/>
            <person name="Chen A."/>
            <person name="Kyrpides N."/>
            <person name="Mavromatis K."/>
            <person name="Markowitz V."/>
            <person name="Palaniappan K."/>
            <person name="Ivanova N."/>
            <person name="Schaumberg A."/>
            <person name="Pati A."/>
            <person name="Liolios K."/>
            <person name="Nordberg H.P."/>
            <person name="Cantor M.N."/>
            <person name="Hua S.X."/>
            <person name="Woyke T."/>
        </authorList>
    </citation>
    <scope>NUCLEOTIDE SEQUENCE [LARGE SCALE GENOMIC DNA]</scope>
    <source>
        <strain evidence="2 3">DSM 44712</strain>
    </source>
</reference>
<keyword evidence="3" id="KW-1185">Reference proteome</keyword>
<dbReference type="EMBL" id="JFBT01000001">
    <property type="protein sequence ID" value="EXG81854.1"/>
    <property type="molecule type" value="Genomic_DNA"/>
</dbReference>
<dbReference type="InterPro" id="IPR036513">
    <property type="entry name" value="STAS_dom_sf"/>
</dbReference>
<feature type="domain" description="STAS" evidence="1">
    <location>
        <begin position="43"/>
        <end position="135"/>
    </location>
</feature>
<comment type="caution">
    <text evidence="2">The sequence shown here is derived from an EMBL/GenBank/DDBJ whole genome shotgun (WGS) entry which is preliminary data.</text>
</comment>
<dbReference type="Pfam" id="PF01740">
    <property type="entry name" value="STAS"/>
    <property type="match status" value="1"/>
</dbReference>
<name>A0A010ZT37_9ACTN</name>
<gene>
    <name evidence="2" type="ORF">CryarDRAFT_2975</name>
</gene>
<dbReference type="HOGENOM" id="CLU_1882274_0_0_11"/>
<dbReference type="AlphaFoldDB" id="A0A010ZT37"/>